<feature type="chain" id="PRO_5043955956" evidence="2">
    <location>
        <begin position="19"/>
        <end position="252"/>
    </location>
</feature>
<keyword evidence="2" id="KW-0732">Signal</keyword>
<proteinExistence type="predicted"/>
<reference evidence="3" key="1">
    <citation type="journal article" date="2022" name="bioRxiv">
        <title>Sequencing and chromosome-scale assembly of the giantPleurodeles waltlgenome.</title>
        <authorList>
            <person name="Brown T."/>
            <person name="Elewa A."/>
            <person name="Iarovenko S."/>
            <person name="Subramanian E."/>
            <person name="Araus A.J."/>
            <person name="Petzold A."/>
            <person name="Susuki M."/>
            <person name="Suzuki K.-i.T."/>
            <person name="Hayashi T."/>
            <person name="Toyoda A."/>
            <person name="Oliveira C."/>
            <person name="Osipova E."/>
            <person name="Leigh N.D."/>
            <person name="Simon A."/>
            <person name="Yun M.H."/>
        </authorList>
    </citation>
    <scope>NUCLEOTIDE SEQUENCE</scope>
    <source>
        <strain evidence="3">20211129_DDA</strain>
        <tissue evidence="3">Liver</tissue>
    </source>
</reference>
<evidence type="ECO:0000313" key="4">
    <source>
        <dbReference type="Proteomes" id="UP001066276"/>
    </source>
</evidence>
<feature type="compositionally biased region" description="Polar residues" evidence="1">
    <location>
        <begin position="243"/>
        <end position="252"/>
    </location>
</feature>
<evidence type="ECO:0000313" key="3">
    <source>
        <dbReference type="EMBL" id="KAJ1105292.1"/>
    </source>
</evidence>
<evidence type="ECO:0000256" key="2">
    <source>
        <dbReference type="SAM" id="SignalP"/>
    </source>
</evidence>
<accession>A0AAV7MPN2</accession>
<feature type="region of interest" description="Disordered" evidence="1">
    <location>
        <begin position="228"/>
        <end position="252"/>
    </location>
</feature>
<feature type="region of interest" description="Disordered" evidence="1">
    <location>
        <begin position="62"/>
        <end position="212"/>
    </location>
</feature>
<dbReference type="Proteomes" id="UP001066276">
    <property type="component" value="Chromosome 9"/>
</dbReference>
<feature type="region of interest" description="Disordered" evidence="1">
    <location>
        <begin position="26"/>
        <end position="47"/>
    </location>
</feature>
<protein>
    <submittedName>
        <fullName evidence="3">Uncharacterized protein</fullName>
    </submittedName>
</protein>
<name>A0AAV7MPN2_PLEWA</name>
<sequence>MHLRWLMARGLVVVGVEGGGVVADQRGLGELGTRGRGAGRGPGTDGRRRAYLWRASGAPAACPLRAPAAQSRSGRHKRGRRVREGDEEGAGGQARGKKTEEVEEPKTGEQKTEEQKTEAQKIGRAEEQRRTEKNREEHRRTEKKNTEAPRRTEKKNTEDRKNTEEQKGRTEEHRRRLQRGGEEEETERRKRSRSRREGEWRGAGRGAGRRGVLTVRWVSGTQELGNFEELQRQGERPTLGSRVATTVAQRPP</sequence>
<organism evidence="3 4">
    <name type="scientific">Pleurodeles waltl</name>
    <name type="common">Iberian ribbed newt</name>
    <dbReference type="NCBI Taxonomy" id="8319"/>
    <lineage>
        <taxon>Eukaryota</taxon>
        <taxon>Metazoa</taxon>
        <taxon>Chordata</taxon>
        <taxon>Craniata</taxon>
        <taxon>Vertebrata</taxon>
        <taxon>Euteleostomi</taxon>
        <taxon>Amphibia</taxon>
        <taxon>Batrachia</taxon>
        <taxon>Caudata</taxon>
        <taxon>Salamandroidea</taxon>
        <taxon>Salamandridae</taxon>
        <taxon>Pleurodelinae</taxon>
        <taxon>Pleurodeles</taxon>
    </lineage>
</organism>
<dbReference type="AlphaFoldDB" id="A0AAV7MPN2"/>
<feature type="compositionally biased region" description="Gly residues" evidence="1">
    <location>
        <begin position="29"/>
        <end position="44"/>
    </location>
</feature>
<dbReference type="EMBL" id="JANPWB010000013">
    <property type="protein sequence ID" value="KAJ1105292.1"/>
    <property type="molecule type" value="Genomic_DNA"/>
</dbReference>
<feature type="compositionally biased region" description="Basic and acidic residues" evidence="1">
    <location>
        <begin position="97"/>
        <end position="174"/>
    </location>
</feature>
<evidence type="ECO:0000256" key="1">
    <source>
        <dbReference type="SAM" id="MobiDB-lite"/>
    </source>
</evidence>
<feature type="signal peptide" evidence="2">
    <location>
        <begin position="1"/>
        <end position="18"/>
    </location>
</feature>
<keyword evidence="4" id="KW-1185">Reference proteome</keyword>
<comment type="caution">
    <text evidence="3">The sequence shown here is derived from an EMBL/GenBank/DDBJ whole genome shotgun (WGS) entry which is preliminary data.</text>
</comment>
<gene>
    <name evidence="3" type="ORF">NDU88_002700</name>
</gene>